<name>A0A2P5A4A0_PARAD</name>
<dbReference type="OrthoDB" id="1194645at2759"/>
<dbReference type="GO" id="GO:0004519">
    <property type="term" value="F:endonuclease activity"/>
    <property type="evidence" value="ECO:0007669"/>
    <property type="project" value="UniProtKB-KW"/>
</dbReference>
<reference evidence="2" key="1">
    <citation type="submission" date="2016-06" db="EMBL/GenBank/DDBJ databases">
        <title>Parallel loss of symbiosis genes in relatives of nitrogen-fixing non-legume Parasponia.</title>
        <authorList>
            <person name="Van Velzen R."/>
            <person name="Holmer R."/>
            <person name="Bu F."/>
            <person name="Rutten L."/>
            <person name="Van Zeijl A."/>
            <person name="Liu W."/>
            <person name="Santuari L."/>
            <person name="Cao Q."/>
            <person name="Sharma T."/>
            <person name="Shen D."/>
            <person name="Roswanjaya Y."/>
            <person name="Wardhani T."/>
            <person name="Kalhor M.S."/>
            <person name="Jansen J."/>
            <person name="Van den Hoogen J."/>
            <person name="Gungor B."/>
            <person name="Hartog M."/>
            <person name="Hontelez J."/>
            <person name="Verver J."/>
            <person name="Yang W.-C."/>
            <person name="Schijlen E."/>
            <person name="Repin R."/>
            <person name="Schilthuizen M."/>
            <person name="Schranz E."/>
            <person name="Heidstra R."/>
            <person name="Miyata K."/>
            <person name="Fedorova E."/>
            <person name="Kohlen W."/>
            <person name="Bisseling T."/>
            <person name="Smit S."/>
            <person name="Geurts R."/>
        </authorList>
    </citation>
    <scope>NUCLEOTIDE SEQUENCE [LARGE SCALE GENOMIC DNA]</scope>
    <source>
        <strain evidence="2">cv. WU1-14</strain>
    </source>
</reference>
<dbReference type="InterPro" id="IPR036691">
    <property type="entry name" value="Endo/exonu/phosph_ase_sf"/>
</dbReference>
<gene>
    <name evidence="1" type="ORF">PanWU01x14_370470</name>
</gene>
<dbReference type="Proteomes" id="UP000237105">
    <property type="component" value="Unassembled WGS sequence"/>
</dbReference>
<organism evidence="1 2">
    <name type="scientific">Parasponia andersonii</name>
    <name type="common">Sponia andersonii</name>
    <dbReference type="NCBI Taxonomy" id="3476"/>
    <lineage>
        <taxon>Eukaryota</taxon>
        <taxon>Viridiplantae</taxon>
        <taxon>Streptophyta</taxon>
        <taxon>Embryophyta</taxon>
        <taxon>Tracheophyta</taxon>
        <taxon>Spermatophyta</taxon>
        <taxon>Magnoliopsida</taxon>
        <taxon>eudicotyledons</taxon>
        <taxon>Gunneridae</taxon>
        <taxon>Pentapetalae</taxon>
        <taxon>rosids</taxon>
        <taxon>fabids</taxon>
        <taxon>Rosales</taxon>
        <taxon>Cannabaceae</taxon>
        <taxon>Parasponia</taxon>
    </lineage>
</organism>
<dbReference type="GO" id="GO:0004527">
    <property type="term" value="F:exonuclease activity"/>
    <property type="evidence" value="ECO:0007669"/>
    <property type="project" value="UniProtKB-KW"/>
</dbReference>
<dbReference type="EMBL" id="JXTB01001094">
    <property type="protein sequence ID" value="PON31365.1"/>
    <property type="molecule type" value="Genomic_DNA"/>
</dbReference>
<protein>
    <submittedName>
        <fullName evidence="1">Endonuclease/exonuclease/phosphatase</fullName>
    </submittedName>
</protein>
<comment type="caution">
    <text evidence="1">The sequence shown here is derived from an EMBL/GenBank/DDBJ whole genome shotgun (WGS) entry which is preliminary data.</text>
</comment>
<evidence type="ECO:0000313" key="1">
    <source>
        <dbReference type="EMBL" id="PON31365.1"/>
    </source>
</evidence>
<dbReference type="PANTHER" id="PTHR33710">
    <property type="entry name" value="BNAC02G09200D PROTEIN"/>
    <property type="match status" value="1"/>
</dbReference>
<keyword evidence="1" id="KW-0378">Hydrolase</keyword>
<dbReference type="AlphaFoldDB" id="A0A2P5A4A0"/>
<accession>A0A2P5A4A0</accession>
<sequence length="116" mass="13479">MGGNYRAWTEMNKFQAALDCCHLQDIGHAGPKLTWDDRQEGLGNIQERLDQFTGTSPWQSLFPSFRDFYEDYWGSDHRVVRLFLRPILTMPLASVNLVKALDLNFSGQRKQNVSKW</sequence>
<dbReference type="Gene3D" id="3.60.10.10">
    <property type="entry name" value="Endonuclease/exonuclease/phosphatase"/>
    <property type="match status" value="1"/>
</dbReference>
<proteinExistence type="predicted"/>
<dbReference type="SUPFAM" id="SSF56219">
    <property type="entry name" value="DNase I-like"/>
    <property type="match status" value="1"/>
</dbReference>
<keyword evidence="1" id="KW-0540">Nuclease</keyword>
<keyword evidence="2" id="KW-1185">Reference proteome</keyword>
<keyword evidence="1" id="KW-0269">Exonuclease</keyword>
<evidence type="ECO:0000313" key="2">
    <source>
        <dbReference type="Proteomes" id="UP000237105"/>
    </source>
</evidence>
<dbReference type="PANTHER" id="PTHR33710:SF83">
    <property type="entry name" value="ENDONUCLEASE_EXONUCLEASE_PHOSPHATASE DOMAIN-CONTAINING PROTEIN"/>
    <property type="match status" value="1"/>
</dbReference>
<keyword evidence="1" id="KW-0255">Endonuclease</keyword>